<dbReference type="Gene3D" id="3.30.950.10">
    <property type="entry name" value="Methyltransferase, Cobalt-precorrin-4 Transmethylase, Domain 2"/>
    <property type="match status" value="1"/>
</dbReference>
<dbReference type="NCBIfam" id="TIGR01467">
    <property type="entry name" value="cobI_cbiL"/>
    <property type="match status" value="1"/>
</dbReference>
<dbReference type="InterPro" id="IPR006364">
    <property type="entry name" value="CobI/CbiL/CobIJ_dom"/>
</dbReference>
<dbReference type="PANTHER" id="PTHR43467">
    <property type="entry name" value="COBALT-PRECORRIN-2 C(20)-METHYLTRANSFERASE"/>
    <property type="match status" value="1"/>
</dbReference>
<comment type="caution">
    <text evidence="9">The sequence shown here is derived from an EMBL/GenBank/DDBJ whole genome shotgun (WGS) entry which is preliminary data.</text>
</comment>
<dbReference type="EMBL" id="DTKJ01000056">
    <property type="protein sequence ID" value="HGZ12165.1"/>
    <property type="molecule type" value="Genomic_DNA"/>
</dbReference>
<dbReference type="AlphaFoldDB" id="A0A7C5EX62"/>
<evidence type="ECO:0000259" key="8">
    <source>
        <dbReference type="Pfam" id="PF00590"/>
    </source>
</evidence>
<keyword evidence="4 9" id="KW-0489">Methyltransferase</keyword>
<name>A0A7C5EX62_9BACT</name>
<dbReference type="GO" id="GO:0009236">
    <property type="term" value="P:cobalamin biosynthetic process"/>
    <property type="evidence" value="ECO:0007669"/>
    <property type="project" value="UniProtKB-UniRule"/>
</dbReference>
<evidence type="ECO:0000256" key="3">
    <source>
        <dbReference type="ARBA" id="ARBA00022573"/>
    </source>
</evidence>
<keyword evidence="3" id="KW-0169">Cobalamin biosynthesis</keyword>
<keyword evidence="5 9" id="KW-0808">Transferase</keyword>
<comment type="similarity">
    <text evidence="2 7">Belongs to the precorrin methyltransferase family.</text>
</comment>
<reference evidence="9" key="1">
    <citation type="journal article" date="2020" name="mSystems">
        <title>Genome- and Community-Level Interaction Insights into Carbon Utilization and Element Cycling Functions of Hydrothermarchaeota in Hydrothermal Sediment.</title>
        <authorList>
            <person name="Zhou Z."/>
            <person name="Liu Y."/>
            <person name="Xu W."/>
            <person name="Pan J."/>
            <person name="Luo Z.H."/>
            <person name="Li M."/>
        </authorList>
    </citation>
    <scope>NUCLEOTIDE SEQUENCE [LARGE SCALE GENOMIC DNA]</scope>
    <source>
        <strain evidence="9">SpSt-853</strain>
    </source>
</reference>
<dbReference type="InterPro" id="IPR014777">
    <property type="entry name" value="4pyrrole_Mease_sub1"/>
</dbReference>
<proteinExistence type="inferred from homology"/>
<dbReference type="InterPro" id="IPR000878">
    <property type="entry name" value="4pyrrol_Mease"/>
</dbReference>
<evidence type="ECO:0000313" key="9">
    <source>
        <dbReference type="EMBL" id="HGZ12165.1"/>
    </source>
</evidence>
<keyword evidence="6" id="KW-0949">S-adenosyl-L-methionine</keyword>
<dbReference type="InterPro" id="IPR012382">
    <property type="entry name" value="CobI/CbiL"/>
</dbReference>
<gene>
    <name evidence="9" type="primary">cobI</name>
    <name evidence="9" type="ORF">ENW48_08100</name>
</gene>
<dbReference type="SUPFAM" id="SSF53790">
    <property type="entry name" value="Tetrapyrrole methylase"/>
    <property type="match status" value="1"/>
</dbReference>
<evidence type="ECO:0000256" key="6">
    <source>
        <dbReference type="ARBA" id="ARBA00022691"/>
    </source>
</evidence>
<dbReference type="Pfam" id="PF00590">
    <property type="entry name" value="TP_methylase"/>
    <property type="match status" value="1"/>
</dbReference>
<dbReference type="Gene3D" id="3.40.1010.10">
    <property type="entry name" value="Cobalt-precorrin-4 Transmethylase, Domain 1"/>
    <property type="match status" value="1"/>
</dbReference>
<dbReference type="PANTHER" id="PTHR43467:SF2">
    <property type="entry name" value="COBALT-PRECORRIN-2 C(20)-METHYLTRANSFERASE"/>
    <property type="match status" value="1"/>
</dbReference>
<evidence type="ECO:0000256" key="5">
    <source>
        <dbReference type="ARBA" id="ARBA00022679"/>
    </source>
</evidence>
<sequence>MTRPLGTFYGIGVGPGDPELLTLKALKVLARKPHIFAATSSKNTYSLAEDVVRCHVNGTQVEHLPFPMTRDSRILKEAWEKNARRVLTVLQTGRDAAFVTLGDPLTYSTFGYLLKTLKRLEPGVRVVTIPGVTSYQAAAALTETPLSEGEETLMVVSGAQGAARLRQALDQTDNLVLLKTYRHLDEILAALEEKGLLDQAFCVSRCGLEGETVIQDLRDLKGKPVPYLSMIIVKKKGKSL</sequence>
<evidence type="ECO:0000256" key="1">
    <source>
        <dbReference type="ARBA" id="ARBA00004953"/>
    </source>
</evidence>
<dbReference type="UniPathway" id="UPA00148"/>
<dbReference type="InterPro" id="IPR035996">
    <property type="entry name" value="4pyrrol_Methylase_sf"/>
</dbReference>
<organism evidence="9">
    <name type="scientific">Desulfobacca acetoxidans</name>
    <dbReference type="NCBI Taxonomy" id="60893"/>
    <lineage>
        <taxon>Bacteria</taxon>
        <taxon>Pseudomonadati</taxon>
        <taxon>Thermodesulfobacteriota</taxon>
        <taxon>Desulfobaccia</taxon>
        <taxon>Desulfobaccales</taxon>
        <taxon>Desulfobaccaceae</taxon>
        <taxon>Desulfobacca</taxon>
    </lineage>
</organism>
<dbReference type="GO" id="GO:0032259">
    <property type="term" value="P:methylation"/>
    <property type="evidence" value="ECO:0007669"/>
    <property type="project" value="UniProtKB-KW"/>
</dbReference>
<protein>
    <submittedName>
        <fullName evidence="9">Precorrin-2 C(20)-methyltransferase</fullName>
        <ecNumber evidence="9">2.1.1.130</ecNumber>
    </submittedName>
</protein>
<dbReference type="PIRSF" id="PIRSF036427">
    <property type="entry name" value="Precrrn-2_mtase"/>
    <property type="match status" value="1"/>
</dbReference>
<dbReference type="GO" id="GO:0030788">
    <property type="term" value="F:precorrin-2 C20-methyltransferase activity"/>
    <property type="evidence" value="ECO:0007669"/>
    <property type="project" value="UniProtKB-EC"/>
</dbReference>
<comment type="pathway">
    <text evidence="1">Cofactor biosynthesis; adenosylcobalamin biosynthesis.</text>
</comment>
<evidence type="ECO:0000256" key="2">
    <source>
        <dbReference type="ARBA" id="ARBA00005879"/>
    </source>
</evidence>
<feature type="domain" description="Tetrapyrrole methylase" evidence="8">
    <location>
        <begin position="7"/>
        <end position="215"/>
    </location>
</feature>
<dbReference type="CDD" id="cd11645">
    <property type="entry name" value="Precorrin_2_C20_MT"/>
    <property type="match status" value="1"/>
</dbReference>
<dbReference type="EC" id="2.1.1.130" evidence="9"/>
<accession>A0A7C5EX62</accession>
<evidence type="ECO:0000256" key="7">
    <source>
        <dbReference type="PIRNR" id="PIRNR036427"/>
    </source>
</evidence>
<evidence type="ECO:0000256" key="4">
    <source>
        <dbReference type="ARBA" id="ARBA00022603"/>
    </source>
</evidence>
<dbReference type="InterPro" id="IPR014776">
    <property type="entry name" value="4pyrrole_Mease_sub2"/>
</dbReference>